<dbReference type="InterPro" id="IPR050090">
    <property type="entry name" value="Tyrosine_recombinase_XerCD"/>
</dbReference>
<dbReference type="PROSITE" id="PS51900">
    <property type="entry name" value="CB"/>
    <property type="match status" value="1"/>
</dbReference>
<dbReference type="Gene3D" id="1.10.443.10">
    <property type="entry name" value="Intergrase catalytic core"/>
    <property type="match status" value="1"/>
</dbReference>
<evidence type="ECO:0000256" key="3">
    <source>
        <dbReference type="ARBA" id="ARBA00023172"/>
    </source>
</evidence>
<comment type="caution">
    <text evidence="8">The sequence shown here is derived from an EMBL/GenBank/DDBJ whole genome shotgun (WGS) entry which is preliminary data.</text>
</comment>
<name>A0ABR6BLC5_9PSEU</name>
<evidence type="ECO:0000313" key="9">
    <source>
        <dbReference type="Proteomes" id="UP000517916"/>
    </source>
</evidence>
<dbReference type="InterPro" id="IPR002104">
    <property type="entry name" value="Integrase_catalytic"/>
</dbReference>
<proteinExistence type="inferred from homology"/>
<comment type="similarity">
    <text evidence="1">Belongs to the 'phage' integrase family.</text>
</comment>
<feature type="region of interest" description="Disordered" evidence="5">
    <location>
        <begin position="391"/>
        <end position="413"/>
    </location>
</feature>
<dbReference type="Pfam" id="PF26003">
    <property type="entry name" value="Integrase_N_phage"/>
    <property type="match status" value="1"/>
</dbReference>
<feature type="domain" description="Core-binding (CB)" evidence="7">
    <location>
        <begin position="69"/>
        <end position="149"/>
    </location>
</feature>
<evidence type="ECO:0000256" key="4">
    <source>
        <dbReference type="PROSITE-ProRule" id="PRU01248"/>
    </source>
</evidence>
<dbReference type="PANTHER" id="PTHR30349">
    <property type="entry name" value="PHAGE INTEGRASE-RELATED"/>
    <property type="match status" value="1"/>
</dbReference>
<evidence type="ECO:0000256" key="1">
    <source>
        <dbReference type="ARBA" id="ARBA00008857"/>
    </source>
</evidence>
<dbReference type="InterPro" id="IPR058717">
    <property type="entry name" value="Phage_L5_Integrase_N"/>
</dbReference>
<dbReference type="Gene3D" id="1.10.150.130">
    <property type="match status" value="1"/>
</dbReference>
<dbReference type="Pfam" id="PF00589">
    <property type="entry name" value="Phage_integrase"/>
    <property type="match status" value="1"/>
</dbReference>
<gene>
    <name evidence="8" type="ORF">BC739_004904</name>
</gene>
<dbReference type="PROSITE" id="PS51898">
    <property type="entry name" value="TYR_RECOMBINASE"/>
    <property type="match status" value="1"/>
</dbReference>
<dbReference type="InterPro" id="IPR013762">
    <property type="entry name" value="Integrase-like_cat_sf"/>
</dbReference>
<dbReference type="EMBL" id="JACJID010000003">
    <property type="protein sequence ID" value="MBA8927698.1"/>
    <property type="molecule type" value="Genomic_DNA"/>
</dbReference>
<keyword evidence="2 4" id="KW-0238">DNA-binding</keyword>
<feature type="region of interest" description="Disordered" evidence="5">
    <location>
        <begin position="1"/>
        <end position="27"/>
    </location>
</feature>
<evidence type="ECO:0000256" key="5">
    <source>
        <dbReference type="SAM" id="MobiDB-lite"/>
    </source>
</evidence>
<dbReference type="Proteomes" id="UP000517916">
    <property type="component" value="Unassembled WGS sequence"/>
</dbReference>
<dbReference type="PANTHER" id="PTHR30349:SF64">
    <property type="entry name" value="PROPHAGE INTEGRASE INTD-RELATED"/>
    <property type="match status" value="1"/>
</dbReference>
<keyword evidence="9" id="KW-1185">Reference proteome</keyword>
<evidence type="ECO:0000259" key="6">
    <source>
        <dbReference type="PROSITE" id="PS51898"/>
    </source>
</evidence>
<feature type="domain" description="Tyr recombinase" evidence="6">
    <location>
        <begin position="168"/>
        <end position="384"/>
    </location>
</feature>
<dbReference type="SUPFAM" id="SSF56349">
    <property type="entry name" value="DNA breaking-rejoining enzymes"/>
    <property type="match status" value="1"/>
</dbReference>
<evidence type="ECO:0000256" key="2">
    <source>
        <dbReference type="ARBA" id="ARBA00023125"/>
    </source>
</evidence>
<dbReference type="InterPro" id="IPR010998">
    <property type="entry name" value="Integrase_recombinase_N"/>
</dbReference>
<organism evidence="8 9">
    <name type="scientific">Kutzneria viridogrisea</name>
    <dbReference type="NCBI Taxonomy" id="47990"/>
    <lineage>
        <taxon>Bacteria</taxon>
        <taxon>Bacillati</taxon>
        <taxon>Actinomycetota</taxon>
        <taxon>Actinomycetes</taxon>
        <taxon>Pseudonocardiales</taxon>
        <taxon>Pseudonocardiaceae</taxon>
        <taxon>Kutzneria</taxon>
    </lineage>
</organism>
<evidence type="ECO:0000259" key="7">
    <source>
        <dbReference type="PROSITE" id="PS51900"/>
    </source>
</evidence>
<sequence>MANKKGRRRFGSTRELPSGRHQASYLGPDAQRRYAPHTFATKRDAEQWLSVIEADMLRGDWLDPLLSKVTLNAYGTRWIAERRLGVRTREEHARAFRLHIAPYLGGKLLGEISTETVRTWRATLLEEGRSEIRAAKAYKLLRSIMYTAVDDGKIKRNPCRIKGADQEHSPERPTASITQVFALADLVPVRFRALILAAGFSGLRWGELIALRRSDVQLPEKRRPTAEEIAAGADRRVLIDDEPVLLRVPRRLAQLSSGQLVAGPTKSAAGVRTVALPASVTPDLRRHLARFVKAGPEALVFTGEKGAALKRGNWRKSVKWTVVLKSAGLPEGFHFHDLRHTGNMLAAASGATTRELMHRMGHASVRAALIYQHATSERDREIANALDKRITSSRSPGVSDPEDGAAGVLVPVS</sequence>
<dbReference type="InterPro" id="IPR044068">
    <property type="entry name" value="CB"/>
</dbReference>
<keyword evidence="3" id="KW-0233">DNA recombination</keyword>
<dbReference type="InterPro" id="IPR011010">
    <property type="entry name" value="DNA_brk_join_enz"/>
</dbReference>
<protein>
    <submittedName>
        <fullName evidence="8">Integrase</fullName>
    </submittedName>
</protein>
<evidence type="ECO:0000313" key="8">
    <source>
        <dbReference type="EMBL" id="MBA8927698.1"/>
    </source>
</evidence>
<accession>A0ABR6BLC5</accession>
<feature type="compositionally biased region" description="Basic residues" evidence="5">
    <location>
        <begin position="1"/>
        <end position="11"/>
    </location>
</feature>
<reference evidence="8 9" key="1">
    <citation type="submission" date="2020-08" db="EMBL/GenBank/DDBJ databases">
        <title>Genomic Encyclopedia of Archaeal and Bacterial Type Strains, Phase II (KMG-II): from individual species to whole genera.</title>
        <authorList>
            <person name="Goeker M."/>
        </authorList>
    </citation>
    <scope>NUCLEOTIDE SEQUENCE [LARGE SCALE GENOMIC DNA]</scope>
    <source>
        <strain evidence="8 9">DSM 43850</strain>
    </source>
</reference>
<dbReference type="RefSeq" id="WP_182838443.1">
    <property type="nucleotide sequence ID" value="NZ_BAAABQ010000025.1"/>
</dbReference>